<dbReference type="PANTHER" id="PTHR11645">
    <property type="entry name" value="PYRROLINE-5-CARBOXYLATE REDUCTASE"/>
    <property type="match status" value="1"/>
</dbReference>
<reference evidence="13 14" key="1">
    <citation type="submission" date="2017-10" db="EMBL/GenBank/DDBJ databases">
        <title>Draft genome of Longibacter Salinarum.</title>
        <authorList>
            <person name="Goh K.M."/>
            <person name="Shamsir M.S."/>
            <person name="Lim S.W."/>
        </authorList>
    </citation>
    <scope>NUCLEOTIDE SEQUENCE [LARGE SCALE GENOMIC DNA]</scope>
    <source>
        <strain evidence="13 14">KCTC 52045</strain>
    </source>
</reference>
<dbReference type="SUPFAM" id="SSF48179">
    <property type="entry name" value="6-phosphogluconate dehydrogenase C-terminal domain-like"/>
    <property type="match status" value="1"/>
</dbReference>
<dbReference type="InterPro" id="IPR029036">
    <property type="entry name" value="P5CR_dimer"/>
</dbReference>
<evidence type="ECO:0000256" key="2">
    <source>
        <dbReference type="ARBA" id="ARBA00005525"/>
    </source>
</evidence>
<dbReference type="Proteomes" id="UP000220102">
    <property type="component" value="Unassembled WGS sequence"/>
</dbReference>
<dbReference type="SUPFAM" id="SSF51735">
    <property type="entry name" value="NAD(P)-binding Rossmann-fold domains"/>
    <property type="match status" value="1"/>
</dbReference>
<evidence type="ECO:0000313" key="13">
    <source>
        <dbReference type="EMBL" id="PEN15223.1"/>
    </source>
</evidence>
<evidence type="ECO:0000256" key="4">
    <source>
        <dbReference type="ARBA" id="ARBA00022605"/>
    </source>
</evidence>
<sequence length="272" mass="28710">MLSDETVAVIGAGNIGRAVIGGMIRSQRIESDQVIATRRTQAALDAMADEFPGLLTTTNNVDAVRNASIILLTIKPQSRSEVITEIREHVSRSALVVSVLAGVTTERLQMAFGSEQPVVRVMPNTPALVDEGATAITGGAFTTDEHVDTVRHMFEAVGQVVETRESLLDAVTGLSGSGPAYVYMFIEALTDAGVQQGLSRDIAARLAAQTVYGAAKLVLETGKHPAILRDEVTTPGGTAIAAVSELESRGLRTTIINAVNTATERSKALNEE</sequence>
<evidence type="ECO:0000256" key="3">
    <source>
        <dbReference type="ARBA" id="ARBA00022490"/>
    </source>
</evidence>
<evidence type="ECO:0000256" key="5">
    <source>
        <dbReference type="ARBA" id="ARBA00022650"/>
    </source>
</evidence>
<keyword evidence="14" id="KW-1185">Reference proteome</keyword>
<dbReference type="InterPro" id="IPR008927">
    <property type="entry name" value="6-PGluconate_DH-like_C_sf"/>
</dbReference>
<comment type="caution">
    <text evidence="13">The sequence shown here is derived from an EMBL/GenBank/DDBJ whole genome shotgun (WGS) entry which is preliminary data.</text>
</comment>
<dbReference type="EC" id="1.5.1.2" evidence="8 9"/>
<keyword evidence="7 8" id="KW-0560">Oxidoreductase</keyword>
<dbReference type="FunFam" id="1.10.3730.10:FF:000001">
    <property type="entry name" value="Pyrroline-5-carboxylate reductase"/>
    <property type="match status" value="1"/>
</dbReference>
<dbReference type="InterPro" id="IPR028939">
    <property type="entry name" value="P5C_Rdtase_cat_N"/>
</dbReference>
<dbReference type="InterPro" id="IPR036291">
    <property type="entry name" value="NAD(P)-bd_dom_sf"/>
</dbReference>
<evidence type="ECO:0000259" key="11">
    <source>
        <dbReference type="Pfam" id="PF03807"/>
    </source>
</evidence>
<evidence type="ECO:0000256" key="8">
    <source>
        <dbReference type="HAMAP-Rule" id="MF_01925"/>
    </source>
</evidence>
<dbReference type="Gene3D" id="3.40.50.720">
    <property type="entry name" value="NAD(P)-binding Rossmann-like Domain"/>
    <property type="match status" value="1"/>
</dbReference>
<evidence type="ECO:0000259" key="12">
    <source>
        <dbReference type="Pfam" id="PF14748"/>
    </source>
</evidence>
<feature type="binding site" evidence="10">
    <location>
        <position position="60"/>
    </location>
    <ligand>
        <name>NADPH</name>
        <dbReference type="ChEBI" id="CHEBI:57783"/>
    </ligand>
</feature>
<evidence type="ECO:0000256" key="6">
    <source>
        <dbReference type="ARBA" id="ARBA00022857"/>
    </source>
</evidence>
<keyword evidence="3 8" id="KW-0963">Cytoplasm</keyword>
<dbReference type="GO" id="GO:0004735">
    <property type="term" value="F:pyrroline-5-carboxylate reductase activity"/>
    <property type="evidence" value="ECO:0007669"/>
    <property type="project" value="UniProtKB-UniRule"/>
</dbReference>
<comment type="similarity">
    <text evidence="2 8">Belongs to the pyrroline-5-carboxylate reductase family.</text>
</comment>
<feature type="domain" description="Pyrroline-5-carboxylate reductase dimerisation" evidence="12">
    <location>
        <begin position="165"/>
        <end position="269"/>
    </location>
</feature>
<evidence type="ECO:0000256" key="7">
    <source>
        <dbReference type="ARBA" id="ARBA00023002"/>
    </source>
</evidence>
<dbReference type="GO" id="GO:0005737">
    <property type="term" value="C:cytoplasm"/>
    <property type="evidence" value="ECO:0007669"/>
    <property type="project" value="UniProtKB-SubCell"/>
</dbReference>
<dbReference type="Gene3D" id="1.10.3730.10">
    <property type="entry name" value="ProC C-terminal domain-like"/>
    <property type="match status" value="1"/>
</dbReference>
<keyword evidence="4 8" id="KW-0028">Amino-acid biosynthesis</keyword>
<evidence type="ECO:0000256" key="10">
    <source>
        <dbReference type="PIRSR" id="PIRSR000193-1"/>
    </source>
</evidence>
<accession>A0A2A8D351</accession>
<comment type="catalytic activity">
    <reaction evidence="8">
        <text>L-proline + NADP(+) = (S)-1-pyrroline-5-carboxylate + NADPH + 2 H(+)</text>
        <dbReference type="Rhea" id="RHEA:14109"/>
        <dbReference type="ChEBI" id="CHEBI:15378"/>
        <dbReference type="ChEBI" id="CHEBI:17388"/>
        <dbReference type="ChEBI" id="CHEBI:57783"/>
        <dbReference type="ChEBI" id="CHEBI:58349"/>
        <dbReference type="ChEBI" id="CHEBI:60039"/>
        <dbReference type="EC" id="1.5.1.2"/>
    </reaction>
</comment>
<dbReference type="EMBL" id="PDEQ01000001">
    <property type="protein sequence ID" value="PEN15223.1"/>
    <property type="molecule type" value="Genomic_DNA"/>
</dbReference>
<evidence type="ECO:0000313" key="14">
    <source>
        <dbReference type="Proteomes" id="UP000220102"/>
    </source>
</evidence>
<organism evidence="13 14">
    <name type="scientific">Longibacter salinarum</name>
    <dbReference type="NCBI Taxonomy" id="1850348"/>
    <lineage>
        <taxon>Bacteria</taxon>
        <taxon>Pseudomonadati</taxon>
        <taxon>Rhodothermota</taxon>
        <taxon>Rhodothermia</taxon>
        <taxon>Rhodothermales</taxon>
        <taxon>Salisaetaceae</taxon>
        <taxon>Longibacter</taxon>
    </lineage>
</organism>
<dbReference type="PIRSF" id="PIRSF000193">
    <property type="entry name" value="Pyrrol-5-carb_rd"/>
    <property type="match status" value="1"/>
</dbReference>
<gene>
    <name evidence="8" type="primary">proC</name>
    <name evidence="13" type="ORF">CRI94_02785</name>
</gene>
<comment type="pathway">
    <text evidence="8">Amino-acid biosynthesis; L-proline biosynthesis; L-proline from L-glutamate 5-semialdehyde: step 1/1.</text>
</comment>
<dbReference type="OrthoDB" id="9805754at2"/>
<dbReference type="AlphaFoldDB" id="A0A2A8D351"/>
<feature type="domain" description="Pyrroline-5-carboxylate reductase catalytic N-terminal" evidence="11">
    <location>
        <begin position="6"/>
        <end position="102"/>
    </location>
</feature>
<dbReference type="NCBIfam" id="TIGR00112">
    <property type="entry name" value="proC"/>
    <property type="match status" value="1"/>
</dbReference>
<evidence type="ECO:0000256" key="1">
    <source>
        <dbReference type="ARBA" id="ARBA00004496"/>
    </source>
</evidence>
<comment type="catalytic activity">
    <reaction evidence="8">
        <text>L-proline + NAD(+) = (S)-1-pyrroline-5-carboxylate + NADH + 2 H(+)</text>
        <dbReference type="Rhea" id="RHEA:14105"/>
        <dbReference type="ChEBI" id="CHEBI:15378"/>
        <dbReference type="ChEBI" id="CHEBI:17388"/>
        <dbReference type="ChEBI" id="CHEBI:57540"/>
        <dbReference type="ChEBI" id="CHEBI:57945"/>
        <dbReference type="ChEBI" id="CHEBI:60039"/>
        <dbReference type="EC" id="1.5.1.2"/>
    </reaction>
</comment>
<protein>
    <recommendedName>
        <fullName evidence="8 9">Pyrroline-5-carboxylate reductase</fullName>
        <shortName evidence="8">P5C reductase</shortName>
        <shortName evidence="8">P5CR</shortName>
        <ecNumber evidence="8 9">1.5.1.2</ecNumber>
    </recommendedName>
    <alternativeName>
        <fullName evidence="8">PCA reductase</fullName>
    </alternativeName>
</protein>
<dbReference type="GO" id="GO:0055129">
    <property type="term" value="P:L-proline biosynthetic process"/>
    <property type="evidence" value="ECO:0007669"/>
    <property type="project" value="UniProtKB-UniRule"/>
</dbReference>
<dbReference type="Pfam" id="PF03807">
    <property type="entry name" value="F420_oxidored"/>
    <property type="match status" value="1"/>
</dbReference>
<name>A0A2A8D351_9BACT</name>
<keyword evidence="6 8" id="KW-0521">NADP</keyword>
<evidence type="ECO:0000256" key="9">
    <source>
        <dbReference type="NCBIfam" id="TIGR00112"/>
    </source>
</evidence>
<comment type="subcellular location">
    <subcellularLocation>
        <location evidence="1 8">Cytoplasm</location>
    </subcellularLocation>
</comment>
<dbReference type="HAMAP" id="MF_01925">
    <property type="entry name" value="P5C_reductase"/>
    <property type="match status" value="1"/>
</dbReference>
<dbReference type="RefSeq" id="WP_098074123.1">
    <property type="nucleotide sequence ID" value="NZ_PDEQ01000001.1"/>
</dbReference>
<proteinExistence type="inferred from homology"/>
<dbReference type="FunFam" id="3.40.50.720:FF:000190">
    <property type="entry name" value="Pyrroline-5-carboxylate reductase"/>
    <property type="match status" value="1"/>
</dbReference>
<dbReference type="InterPro" id="IPR000304">
    <property type="entry name" value="Pyrroline-COOH_reductase"/>
</dbReference>
<keyword evidence="5 8" id="KW-0641">Proline biosynthesis</keyword>
<dbReference type="PANTHER" id="PTHR11645:SF0">
    <property type="entry name" value="PYRROLINE-5-CARBOXYLATE REDUCTASE 3"/>
    <property type="match status" value="1"/>
</dbReference>
<dbReference type="Pfam" id="PF14748">
    <property type="entry name" value="P5CR_dimer"/>
    <property type="match status" value="1"/>
</dbReference>
<comment type="function">
    <text evidence="8">Catalyzes the reduction of 1-pyrroline-5-carboxylate (PCA) to L-proline.</text>
</comment>
<dbReference type="UniPathway" id="UPA00098">
    <property type="reaction ID" value="UER00361"/>
</dbReference>